<geneLocation type="plasmid" evidence="2 3">
    <name>pRgalR602c</name>
</geneLocation>
<evidence type="ECO:0000313" key="3">
    <source>
        <dbReference type="Proteomes" id="UP000031368"/>
    </source>
</evidence>
<evidence type="ECO:0000313" key="2">
    <source>
        <dbReference type="EMBL" id="AJD44793.1"/>
    </source>
</evidence>
<proteinExistence type="predicted"/>
<accession>A0A0B4XDS0</accession>
<dbReference type="EMBL" id="CP006880">
    <property type="protein sequence ID" value="AJD44793.1"/>
    <property type="molecule type" value="Genomic_DNA"/>
</dbReference>
<organism evidence="2 3">
    <name type="scientific">Rhizobium gallicum bv. gallicum R602sp</name>
    <dbReference type="NCBI Taxonomy" id="1041138"/>
    <lineage>
        <taxon>Bacteria</taxon>
        <taxon>Pseudomonadati</taxon>
        <taxon>Pseudomonadota</taxon>
        <taxon>Alphaproteobacteria</taxon>
        <taxon>Hyphomicrobiales</taxon>
        <taxon>Rhizobiaceae</taxon>
        <taxon>Rhizobium/Agrobacterium group</taxon>
        <taxon>Rhizobium</taxon>
    </lineage>
</organism>
<keyword evidence="2" id="KW-0614">Plasmid</keyword>
<evidence type="ECO:0000256" key="1">
    <source>
        <dbReference type="SAM" id="MobiDB-lite"/>
    </source>
</evidence>
<sequence length="187" mass="20956">MQKEPRLFQEADKTLTAAVDEAIERAAQTAGHELQSLGVGRSPQDYFADAVLRHLFLRLCGADLRTNTGGDPETAWKILYMGRSVARHWEKERGNSAALGGKKDRQEDIERDKSERQQLALSAQNFVLKTVVRALVDHARASDPEITDRLEAVIDARHARLEGLSDIDREFTERAKSYLSLLTTPSD</sequence>
<gene>
    <name evidence="2" type="ORF">RGR602_PC00756</name>
</gene>
<dbReference type="HOGENOM" id="CLU_1552034_0_0_5"/>
<name>A0A0B4XDS0_9HYPH</name>
<dbReference type="KEGG" id="rga:RGR602_PC00756"/>
<keyword evidence="3" id="KW-1185">Reference proteome</keyword>
<reference evidence="2 3" key="1">
    <citation type="submission" date="2013-11" db="EMBL/GenBank/DDBJ databases">
        <title>Complete genome sequence of Rhizobium gallicum bv. gallicum R602.</title>
        <authorList>
            <person name="Bustos P."/>
            <person name="Santamaria R.I."/>
            <person name="Lozano L."/>
            <person name="Acosta J.L."/>
            <person name="Ormeno-Orrillo E."/>
            <person name="Rogel M.A."/>
            <person name="Romero D."/>
            <person name="Cevallos M.A."/>
            <person name="Martinez-Romero E."/>
            <person name="Gonzalez V."/>
        </authorList>
    </citation>
    <scope>NUCLEOTIDE SEQUENCE [LARGE SCALE GENOMIC DNA]</scope>
    <source>
        <strain evidence="2 3">R602</strain>
        <plasmid evidence="2 3">pRgalR602c</plasmid>
    </source>
</reference>
<protein>
    <submittedName>
        <fullName evidence="2">Uncharacterized protein</fullName>
    </submittedName>
</protein>
<feature type="compositionally biased region" description="Basic and acidic residues" evidence="1">
    <location>
        <begin position="101"/>
        <end position="115"/>
    </location>
</feature>
<dbReference type="Proteomes" id="UP000031368">
    <property type="component" value="Plasmid pRgalR602c"/>
</dbReference>
<dbReference type="AlphaFoldDB" id="A0A0B4XDS0"/>
<feature type="region of interest" description="Disordered" evidence="1">
    <location>
        <begin position="92"/>
        <end position="115"/>
    </location>
</feature>
<dbReference type="RefSeq" id="WP_040115088.1">
    <property type="nucleotide sequence ID" value="NZ_CP006880.1"/>
</dbReference>